<evidence type="ECO:0008006" key="3">
    <source>
        <dbReference type="Google" id="ProtNLM"/>
    </source>
</evidence>
<organism evidence="1 2">
    <name type="scientific">Aeoliella straminimaris</name>
    <dbReference type="NCBI Taxonomy" id="2954799"/>
    <lineage>
        <taxon>Bacteria</taxon>
        <taxon>Pseudomonadati</taxon>
        <taxon>Planctomycetota</taxon>
        <taxon>Planctomycetia</taxon>
        <taxon>Pirellulales</taxon>
        <taxon>Lacipirellulaceae</taxon>
        <taxon>Aeoliella</taxon>
    </lineage>
</organism>
<reference evidence="1" key="1">
    <citation type="submission" date="2022-06" db="EMBL/GenBank/DDBJ databases">
        <title>Aeoliella straminimaris, a novel planctomycete from sediments.</title>
        <authorList>
            <person name="Vitorino I.R."/>
            <person name="Lage O.M."/>
        </authorList>
    </citation>
    <scope>NUCLEOTIDE SEQUENCE</scope>
    <source>
        <strain evidence="1">ICT_H6.2</strain>
    </source>
</reference>
<name>A0A9X2JHK3_9BACT</name>
<evidence type="ECO:0000313" key="1">
    <source>
        <dbReference type="EMBL" id="MCO6044728.1"/>
    </source>
</evidence>
<proteinExistence type="predicted"/>
<dbReference type="PROSITE" id="PS51257">
    <property type="entry name" value="PROKAR_LIPOPROTEIN"/>
    <property type="match status" value="1"/>
</dbReference>
<keyword evidence="2" id="KW-1185">Reference proteome</keyword>
<dbReference type="RefSeq" id="WP_252852844.1">
    <property type="nucleotide sequence ID" value="NZ_JAMXLR010000038.1"/>
</dbReference>
<dbReference type="Proteomes" id="UP001155241">
    <property type="component" value="Unassembled WGS sequence"/>
</dbReference>
<dbReference type="AlphaFoldDB" id="A0A9X2JHK3"/>
<evidence type="ECO:0000313" key="2">
    <source>
        <dbReference type="Proteomes" id="UP001155241"/>
    </source>
</evidence>
<sequence>MRAVSFLAFSVIAVITFVGCNSGETLAPVAGHVTLDGVPLADAQVIFYPIDDGGMRAFAGFANEQGVYELSEAGADSPGVPPGKYRVSISTAVPRGQIDELTPIPREKVPAKYRDGALEYEVPASGTSDADFNLET</sequence>
<accession>A0A9X2JHK3</accession>
<dbReference type="EMBL" id="JAMXLR010000038">
    <property type="protein sequence ID" value="MCO6044728.1"/>
    <property type="molecule type" value="Genomic_DNA"/>
</dbReference>
<comment type="caution">
    <text evidence="1">The sequence shown here is derived from an EMBL/GenBank/DDBJ whole genome shotgun (WGS) entry which is preliminary data.</text>
</comment>
<gene>
    <name evidence="1" type="ORF">NG895_12495</name>
</gene>
<protein>
    <recommendedName>
        <fullName evidence="3">Carboxypeptidase regulatory-like domain-containing protein</fullName>
    </recommendedName>
</protein>